<protein>
    <submittedName>
        <fullName evidence="1">Uncharacterized protein</fullName>
    </submittedName>
</protein>
<dbReference type="GeneID" id="115920967"/>
<dbReference type="OrthoDB" id="10150845at2759"/>
<evidence type="ECO:0000313" key="1">
    <source>
        <dbReference type="EnsemblMetazoa" id="XP_030833651"/>
    </source>
</evidence>
<dbReference type="AlphaFoldDB" id="A0A7M7SV79"/>
<dbReference type="RefSeq" id="XP_030833651.1">
    <property type="nucleotide sequence ID" value="XM_030977791.1"/>
</dbReference>
<reference evidence="1" key="2">
    <citation type="submission" date="2021-01" db="UniProtKB">
        <authorList>
            <consortium name="EnsemblMetazoa"/>
        </authorList>
    </citation>
    <scope>IDENTIFICATION</scope>
</reference>
<dbReference type="EnsemblMetazoa" id="XM_030977791">
    <property type="protein sequence ID" value="XP_030833651"/>
    <property type="gene ID" value="LOC115920967"/>
</dbReference>
<dbReference type="KEGG" id="spu:115920967"/>
<dbReference type="PANTHER" id="PTHR24407:SF14">
    <property type="entry name" value="SIR2-LIKE DOMAIN-CONTAINING PROTEIN"/>
    <property type="match status" value="1"/>
</dbReference>
<evidence type="ECO:0000313" key="2">
    <source>
        <dbReference type="Proteomes" id="UP000007110"/>
    </source>
</evidence>
<dbReference type="SUPFAM" id="SSF52047">
    <property type="entry name" value="RNI-like"/>
    <property type="match status" value="1"/>
</dbReference>
<accession>A0A7M7SV79</accession>
<organism evidence="1 2">
    <name type="scientific">Strongylocentrotus purpuratus</name>
    <name type="common">Purple sea urchin</name>
    <dbReference type="NCBI Taxonomy" id="7668"/>
    <lineage>
        <taxon>Eukaryota</taxon>
        <taxon>Metazoa</taxon>
        <taxon>Echinodermata</taxon>
        <taxon>Eleutherozoa</taxon>
        <taxon>Echinozoa</taxon>
        <taxon>Echinoidea</taxon>
        <taxon>Euechinoidea</taxon>
        <taxon>Echinacea</taxon>
        <taxon>Camarodonta</taxon>
        <taxon>Echinidea</taxon>
        <taxon>Strongylocentrotidae</taxon>
        <taxon>Strongylocentrotus</taxon>
    </lineage>
</organism>
<keyword evidence="2" id="KW-1185">Reference proteome</keyword>
<sequence length="375" mass="42187">MAGVHLASLYESDRNEFNRLIEQVVLPWKERFRYLLYFTVSQNKSIATHVMRSMLQGVNRSLLAIELAFIVDVAFERQDPDVAALVRDRISSEEIELTIGTYMTAHTVAGYAFIGPHVVELRIERDCGPTVSLDVAEMICSMSSLRKVFVNRAAFHHRFFETLARKGKESKVQTLWLDGPQFPTPASSHHLAEALCSMPNLTDLELFGGDLTEEFYSTLKTKASSIQVQTLKLIDITSPTPASLHHLAEALCYMPNLTDLKLAMELNEEFYSTLKANASFIQVQALKLDHIQGPTPASSHHLAEALCYMPNLTDLKLAMKLSEEFYSTLKANASSIQGCFPQIRKGNFRFNGVAQDDLNSFLHTLTCLQRSVQYM</sequence>
<dbReference type="InterPro" id="IPR032675">
    <property type="entry name" value="LRR_dom_sf"/>
</dbReference>
<proteinExistence type="predicted"/>
<dbReference type="Gene3D" id="3.80.10.10">
    <property type="entry name" value="Ribonuclease Inhibitor"/>
    <property type="match status" value="1"/>
</dbReference>
<dbReference type="Proteomes" id="UP000007110">
    <property type="component" value="Unassembled WGS sequence"/>
</dbReference>
<reference evidence="2" key="1">
    <citation type="submission" date="2015-02" db="EMBL/GenBank/DDBJ databases">
        <title>Genome sequencing for Strongylocentrotus purpuratus.</title>
        <authorList>
            <person name="Murali S."/>
            <person name="Liu Y."/>
            <person name="Vee V."/>
            <person name="English A."/>
            <person name="Wang M."/>
            <person name="Skinner E."/>
            <person name="Han Y."/>
            <person name="Muzny D.M."/>
            <person name="Worley K.C."/>
            <person name="Gibbs R.A."/>
        </authorList>
    </citation>
    <scope>NUCLEOTIDE SEQUENCE</scope>
</reference>
<dbReference type="PANTHER" id="PTHR24407">
    <property type="entry name" value="PROTEIN KINASE DOMAIN-CONTAINING PROTEIN"/>
    <property type="match status" value="1"/>
</dbReference>
<dbReference type="InParanoid" id="A0A7M7SV79"/>
<name>A0A7M7SV79_STRPU</name>